<dbReference type="WBParaSite" id="PEQ_0000125301-mRNA-1">
    <property type="protein sequence ID" value="PEQ_0000125301-mRNA-1"/>
    <property type="gene ID" value="PEQ_0000125301"/>
</dbReference>
<keyword evidence="1" id="KW-1133">Transmembrane helix</keyword>
<proteinExistence type="predicted"/>
<dbReference type="AlphaFoldDB" id="A0A914R4R0"/>
<sequence length="36" mass="3925">LGISRSLAGAGLFGFTLNTILILLRTVLKRIQELLL</sequence>
<protein>
    <submittedName>
        <fullName evidence="3">Uncharacterized protein</fullName>
    </submittedName>
</protein>
<evidence type="ECO:0000256" key="1">
    <source>
        <dbReference type="SAM" id="Phobius"/>
    </source>
</evidence>
<evidence type="ECO:0000313" key="2">
    <source>
        <dbReference type="Proteomes" id="UP000887564"/>
    </source>
</evidence>
<evidence type="ECO:0000313" key="3">
    <source>
        <dbReference type="WBParaSite" id="PEQ_0000125301-mRNA-1"/>
    </source>
</evidence>
<name>A0A914R4R0_PAREQ</name>
<organism evidence="2 3">
    <name type="scientific">Parascaris equorum</name>
    <name type="common">Equine roundworm</name>
    <dbReference type="NCBI Taxonomy" id="6256"/>
    <lineage>
        <taxon>Eukaryota</taxon>
        <taxon>Metazoa</taxon>
        <taxon>Ecdysozoa</taxon>
        <taxon>Nematoda</taxon>
        <taxon>Chromadorea</taxon>
        <taxon>Rhabditida</taxon>
        <taxon>Spirurina</taxon>
        <taxon>Ascaridomorpha</taxon>
        <taxon>Ascaridoidea</taxon>
        <taxon>Ascarididae</taxon>
        <taxon>Parascaris</taxon>
    </lineage>
</organism>
<keyword evidence="1" id="KW-0812">Transmembrane</keyword>
<reference evidence="3" key="1">
    <citation type="submission" date="2022-11" db="UniProtKB">
        <authorList>
            <consortium name="WormBaseParasite"/>
        </authorList>
    </citation>
    <scope>IDENTIFICATION</scope>
</reference>
<keyword evidence="2" id="KW-1185">Reference proteome</keyword>
<accession>A0A914R4R0</accession>
<keyword evidence="1" id="KW-0472">Membrane</keyword>
<feature type="transmembrane region" description="Helical" evidence="1">
    <location>
        <begin position="6"/>
        <end position="28"/>
    </location>
</feature>
<dbReference type="Proteomes" id="UP000887564">
    <property type="component" value="Unplaced"/>
</dbReference>